<dbReference type="EMBL" id="GBXM01014764">
    <property type="protein sequence ID" value="JAH93813.1"/>
    <property type="molecule type" value="Transcribed_RNA"/>
</dbReference>
<sequence length="57" mass="6577">MIIYRPESLPPRQYRSELYTSLVQIRSPIPAPSLVQIRIPIPAPSLVQIRTLYLPPH</sequence>
<evidence type="ECO:0000313" key="1">
    <source>
        <dbReference type="EMBL" id="JAH93813.1"/>
    </source>
</evidence>
<dbReference type="AlphaFoldDB" id="A0A0E9WWN0"/>
<protein>
    <submittedName>
        <fullName evidence="1">Uncharacterized protein</fullName>
    </submittedName>
</protein>
<name>A0A0E9WWN0_ANGAN</name>
<organism evidence="1">
    <name type="scientific">Anguilla anguilla</name>
    <name type="common">European freshwater eel</name>
    <name type="synonym">Muraena anguilla</name>
    <dbReference type="NCBI Taxonomy" id="7936"/>
    <lineage>
        <taxon>Eukaryota</taxon>
        <taxon>Metazoa</taxon>
        <taxon>Chordata</taxon>
        <taxon>Craniata</taxon>
        <taxon>Vertebrata</taxon>
        <taxon>Euteleostomi</taxon>
        <taxon>Actinopterygii</taxon>
        <taxon>Neopterygii</taxon>
        <taxon>Teleostei</taxon>
        <taxon>Anguilliformes</taxon>
        <taxon>Anguillidae</taxon>
        <taxon>Anguilla</taxon>
    </lineage>
</organism>
<reference evidence="1" key="2">
    <citation type="journal article" date="2015" name="Fish Shellfish Immunol.">
        <title>Early steps in the European eel (Anguilla anguilla)-Vibrio vulnificus interaction in the gills: Role of the RtxA13 toxin.</title>
        <authorList>
            <person name="Callol A."/>
            <person name="Pajuelo D."/>
            <person name="Ebbesson L."/>
            <person name="Teles M."/>
            <person name="MacKenzie S."/>
            <person name="Amaro C."/>
        </authorList>
    </citation>
    <scope>NUCLEOTIDE SEQUENCE</scope>
</reference>
<proteinExistence type="predicted"/>
<accession>A0A0E9WWN0</accession>
<reference evidence="1" key="1">
    <citation type="submission" date="2014-11" db="EMBL/GenBank/DDBJ databases">
        <authorList>
            <person name="Amaro Gonzalez C."/>
        </authorList>
    </citation>
    <scope>NUCLEOTIDE SEQUENCE</scope>
</reference>